<keyword evidence="1" id="KW-0732">Signal</keyword>
<name>A0A1I1MU01_9ACTN</name>
<feature type="chain" id="PRO_5011755813" evidence="1">
    <location>
        <begin position="25"/>
        <end position="394"/>
    </location>
</feature>
<feature type="signal peptide" evidence="1">
    <location>
        <begin position="1"/>
        <end position="24"/>
    </location>
</feature>
<accession>A0A1I1MU01</accession>
<dbReference type="RefSeq" id="WP_091125630.1">
    <property type="nucleotide sequence ID" value="NZ_FOLB01000012.1"/>
</dbReference>
<evidence type="ECO:0000256" key="1">
    <source>
        <dbReference type="SAM" id="SignalP"/>
    </source>
</evidence>
<dbReference type="Pfam" id="PF08486">
    <property type="entry name" value="SpoIID"/>
    <property type="match status" value="1"/>
</dbReference>
<evidence type="ECO:0000313" key="3">
    <source>
        <dbReference type="EMBL" id="SFC85060.1"/>
    </source>
</evidence>
<dbReference type="GO" id="GO:0030435">
    <property type="term" value="P:sporulation resulting in formation of a cellular spore"/>
    <property type="evidence" value="ECO:0007669"/>
    <property type="project" value="InterPro"/>
</dbReference>
<gene>
    <name evidence="3" type="ORF">SAMN04487968_112114</name>
</gene>
<proteinExistence type="predicted"/>
<dbReference type="InterPro" id="IPR013693">
    <property type="entry name" value="SpoIID/LytB_N"/>
</dbReference>
<dbReference type="STRING" id="574651.SAMN04487968_112114"/>
<dbReference type="GO" id="GO:0030288">
    <property type="term" value="C:outer membrane-bounded periplasmic space"/>
    <property type="evidence" value="ECO:0007669"/>
    <property type="project" value="TreeGrafter"/>
</dbReference>
<dbReference type="PANTHER" id="PTHR30032:SF4">
    <property type="entry name" value="AMIDASE ENHANCER"/>
    <property type="match status" value="1"/>
</dbReference>
<protein>
    <submittedName>
        <fullName evidence="3">SpoIID/LytB domain protein</fullName>
    </submittedName>
</protein>
<feature type="domain" description="Sporulation stage II protein D amidase enhancer LytB N-terminal" evidence="2">
    <location>
        <begin position="193"/>
        <end position="281"/>
    </location>
</feature>
<dbReference type="PANTHER" id="PTHR30032">
    <property type="entry name" value="N-ACETYLMURAMOYL-L-ALANINE AMIDASE-RELATED"/>
    <property type="match status" value="1"/>
</dbReference>
<dbReference type="InterPro" id="IPR013486">
    <property type="entry name" value="SpoIID/LytB"/>
</dbReference>
<dbReference type="InterPro" id="IPR051922">
    <property type="entry name" value="Bact_Sporulation_Assoc"/>
</dbReference>
<dbReference type="Proteomes" id="UP000198832">
    <property type="component" value="Unassembled WGS sequence"/>
</dbReference>
<evidence type="ECO:0000259" key="2">
    <source>
        <dbReference type="Pfam" id="PF08486"/>
    </source>
</evidence>
<sequence>MSPTPLALLVAIALLVPVAGSAGAAEPAVGVPAGGSLRLTGHGYGHGRGMSQYGAEGAARAGLTAAQILDFYYPGTAAAASSGRIRVRIGADTTPDTVVAASPALRVRVVGKRSQRWSLAAVQPGAAQWRLKRRAARTALSYRLPGRGWTRAKVLRGTAEFSAGGAPITLVLPSGTADYRGALRNAPVDGRDRDTVNVVGLEGYLRGVVAREMPSSWSAAALQAQAVAARTYAAYERAHAAAGRAYQTCDSTSCQVYGGVAAETPATDAAVAATRRQVRTYAGRPAFTQFSSSSGGWTVGGSVAYQAARVDPYDAWSGNHVHDWTTTVSAARLQAAWPALGTSTGVQVVGRDGHGDWGGRVLALRLTGTGGAVTVSGDDFRSRLGLRSTWFAIG</sequence>
<dbReference type="EMBL" id="FOLB01000012">
    <property type="protein sequence ID" value="SFC85060.1"/>
    <property type="molecule type" value="Genomic_DNA"/>
</dbReference>
<evidence type="ECO:0000313" key="4">
    <source>
        <dbReference type="Proteomes" id="UP000198832"/>
    </source>
</evidence>
<dbReference type="AlphaFoldDB" id="A0A1I1MU01"/>
<reference evidence="3 4" key="1">
    <citation type="submission" date="2016-10" db="EMBL/GenBank/DDBJ databases">
        <authorList>
            <person name="de Groot N.N."/>
        </authorList>
    </citation>
    <scope>NUCLEOTIDE SEQUENCE [LARGE SCALE GENOMIC DNA]</scope>
    <source>
        <strain evidence="3 4">CGMCC 1.7056</strain>
    </source>
</reference>
<keyword evidence="4" id="KW-1185">Reference proteome</keyword>
<organism evidence="3 4">
    <name type="scientific">Nocardioides terrae</name>
    <dbReference type="NCBI Taxonomy" id="574651"/>
    <lineage>
        <taxon>Bacteria</taxon>
        <taxon>Bacillati</taxon>
        <taxon>Actinomycetota</taxon>
        <taxon>Actinomycetes</taxon>
        <taxon>Propionibacteriales</taxon>
        <taxon>Nocardioidaceae</taxon>
        <taxon>Nocardioides</taxon>
    </lineage>
</organism>
<dbReference type="NCBIfam" id="TIGR02669">
    <property type="entry name" value="SpoIID_LytB"/>
    <property type="match status" value="1"/>
</dbReference>
<dbReference type="OrthoDB" id="9773852at2"/>